<dbReference type="EMBL" id="QJJY01000001">
    <property type="protein sequence ID" value="PXX40972.1"/>
    <property type="molecule type" value="Genomic_DNA"/>
</dbReference>
<evidence type="ECO:0000256" key="2">
    <source>
        <dbReference type="SAM" id="MobiDB-lite"/>
    </source>
</evidence>
<evidence type="ECO:0000259" key="3">
    <source>
        <dbReference type="Pfam" id="PF19298"/>
    </source>
</evidence>
<dbReference type="Gene3D" id="3.90.380.10">
    <property type="entry name" value="Naphthalene 1,2-dioxygenase Alpha Subunit, Chain A, domain 1"/>
    <property type="match status" value="1"/>
</dbReference>
<dbReference type="AlphaFoldDB" id="A0A318JL43"/>
<dbReference type="GO" id="GO:0016491">
    <property type="term" value="F:oxidoreductase activity"/>
    <property type="evidence" value="ECO:0007669"/>
    <property type="project" value="UniProtKB-KW"/>
</dbReference>
<dbReference type="GO" id="GO:0008203">
    <property type="term" value="P:cholesterol metabolic process"/>
    <property type="evidence" value="ECO:0007669"/>
    <property type="project" value="InterPro"/>
</dbReference>
<evidence type="ECO:0000313" key="4">
    <source>
        <dbReference type="EMBL" id="PXX40972.1"/>
    </source>
</evidence>
<keyword evidence="1" id="KW-0560">Oxidoreductase</keyword>
<dbReference type="SUPFAM" id="SSF55961">
    <property type="entry name" value="Bet v1-like"/>
    <property type="match status" value="1"/>
</dbReference>
<evidence type="ECO:0000313" key="5">
    <source>
        <dbReference type="Proteomes" id="UP000247755"/>
    </source>
</evidence>
<dbReference type="InterPro" id="IPR045605">
    <property type="entry name" value="KshA-like_C"/>
</dbReference>
<feature type="compositionally biased region" description="Low complexity" evidence="2">
    <location>
        <begin position="214"/>
        <end position="224"/>
    </location>
</feature>
<comment type="caution">
    <text evidence="4">The sequence shown here is derived from an EMBL/GenBank/DDBJ whole genome shotgun (WGS) entry which is preliminary data.</text>
</comment>
<feature type="region of interest" description="Disordered" evidence="2">
    <location>
        <begin position="206"/>
        <end position="263"/>
    </location>
</feature>
<reference evidence="4 5" key="1">
    <citation type="submission" date="2018-05" db="EMBL/GenBank/DDBJ databases">
        <title>Comparative genomics of bacterial root endophytes of switchgrass collected from native prairies over two seasons.</title>
        <authorList>
            <person name="Tang Y."/>
        </authorList>
    </citation>
    <scope>NUCLEOTIDE SEQUENCE [LARGE SCALE GENOMIC DNA]</scope>
    <source>
        <strain evidence="4 5">NFIX32</strain>
    </source>
</reference>
<protein>
    <recommendedName>
        <fullName evidence="3">3-ketosteroid-9-alpha-monooxygenase oxygenase component-like C-terminal domain-containing protein</fullName>
    </recommendedName>
</protein>
<name>A0A318JL43_BURPY</name>
<sequence length="263" mass="29216">MLQSIFGAIALLCAVTFRLWRAVLCIVVPLTLVSIPCNAVMARLGIGLKVATNLFEDHKVTQLMVGRSEKLGGDSLTALSTYFGPAMHITQMTGQSNGQPIHPVLLDCHVPIDMNSFELRYGVIVKKVAGLTDEQNLEIANAYVKEAQRVFYEDVDIWCCKTRIDNPLLCEGDGPLYQMRDGYSWFYLDVVDVRRDVRRARDIRNADSRRRRAAGAASRVRAAVKTGGPTENRGGIETGPVGRQHPPHKARASPVRTRRTERA</sequence>
<proteinExistence type="predicted"/>
<organism evidence="4 5">
    <name type="scientific">Burkholderia pyrrocinia</name>
    <name type="common">Pseudomonas pyrrocinia</name>
    <dbReference type="NCBI Taxonomy" id="60550"/>
    <lineage>
        <taxon>Bacteria</taxon>
        <taxon>Pseudomonadati</taxon>
        <taxon>Pseudomonadota</taxon>
        <taxon>Betaproteobacteria</taxon>
        <taxon>Burkholderiales</taxon>
        <taxon>Burkholderiaceae</taxon>
        <taxon>Burkholderia</taxon>
        <taxon>Burkholderia cepacia complex</taxon>
    </lineage>
</organism>
<dbReference type="Proteomes" id="UP000247755">
    <property type="component" value="Unassembled WGS sequence"/>
</dbReference>
<feature type="domain" description="3-ketosteroid-9-alpha-monooxygenase oxygenase component-like C-terminal" evidence="3">
    <location>
        <begin position="50"/>
        <end position="187"/>
    </location>
</feature>
<feature type="compositionally biased region" description="Basic residues" evidence="2">
    <location>
        <begin position="245"/>
        <end position="257"/>
    </location>
</feature>
<dbReference type="Pfam" id="PF19298">
    <property type="entry name" value="KshA_C"/>
    <property type="match status" value="1"/>
</dbReference>
<gene>
    <name evidence="4" type="ORF">NA66_1001582</name>
</gene>
<evidence type="ECO:0000256" key="1">
    <source>
        <dbReference type="ARBA" id="ARBA00023002"/>
    </source>
</evidence>
<accession>A0A318JL43</accession>